<dbReference type="EnsemblPlants" id="AES62056">
    <property type="protein sequence ID" value="AES62056"/>
    <property type="gene ID" value="MTR_1g093210"/>
</dbReference>
<dbReference type="PaxDb" id="3880-AES62056"/>
<evidence type="ECO:0000313" key="4">
    <source>
        <dbReference type="Proteomes" id="UP000002051"/>
    </source>
</evidence>
<protein>
    <submittedName>
        <fullName evidence="1 3">Uncharacterized protein</fullName>
    </submittedName>
</protein>
<dbReference type="EMBL" id="PSQE01000001">
    <property type="protein sequence ID" value="RHN80406.1"/>
    <property type="molecule type" value="Genomic_DNA"/>
</dbReference>
<name>G7I475_MEDTR</name>
<dbReference type="EMBL" id="CM001217">
    <property type="protein sequence ID" value="AES62056.1"/>
    <property type="molecule type" value="Genomic_DNA"/>
</dbReference>
<reference evidence="3" key="3">
    <citation type="submission" date="2015-04" db="UniProtKB">
        <authorList>
            <consortium name="EnsemblPlants"/>
        </authorList>
    </citation>
    <scope>IDENTIFICATION</scope>
    <source>
        <strain evidence="3">cv. Jemalong A17</strain>
    </source>
</reference>
<accession>G7I475</accession>
<dbReference type="Proteomes" id="UP000265566">
    <property type="component" value="Chromosome 1"/>
</dbReference>
<reference evidence="1 4" key="2">
    <citation type="journal article" date="2014" name="BMC Genomics">
        <title>An improved genome release (version Mt4.0) for the model legume Medicago truncatula.</title>
        <authorList>
            <person name="Tang H."/>
            <person name="Krishnakumar V."/>
            <person name="Bidwell S."/>
            <person name="Rosen B."/>
            <person name="Chan A."/>
            <person name="Zhou S."/>
            <person name="Gentzbittel L."/>
            <person name="Childs K.L."/>
            <person name="Yandell M."/>
            <person name="Gundlach H."/>
            <person name="Mayer K.F."/>
            <person name="Schwartz D.C."/>
            <person name="Town C.D."/>
        </authorList>
    </citation>
    <scope>GENOME REANNOTATION</scope>
    <source>
        <strain evidence="3 4">cv. Jemalong A17</strain>
    </source>
</reference>
<dbReference type="Gramene" id="rna4332">
    <property type="protein sequence ID" value="RHN80406.1"/>
    <property type="gene ID" value="gene4332"/>
</dbReference>
<evidence type="ECO:0000313" key="1">
    <source>
        <dbReference type="EMBL" id="AES62056.1"/>
    </source>
</evidence>
<dbReference type="HOGENOM" id="CLU_2834922_0_0_1"/>
<organism evidence="1 4">
    <name type="scientific">Medicago truncatula</name>
    <name type="common">Barrel medic</name>
    <name type="synonym">Medicago tribuloides</name>
    <dbReference type="NCBI Taxonomy" id="3880"/>
    <lineage>
        <taxon>Eukaryota</taxon>
        <taxon>Viridiplantae</taxon>
        <taxon>Streptophyta</taxon>
        <taxon>Embryophyta</taxon>
        <taxon>Tracheophyta</taxon>
        <taxon>Spermatophyta</taxon>
        <taxon>Magnoliopsida</taxon>
        <taxon>eudicotyledons</taxon>
        <taxon>Gunneridae</taxon>
        <taxon>Pentapetalae</taxon>
        <taxon>rosids</taxon>
        <taxon>fabids</taxon>
        <taxon>Fabales</taxon>
        <taxon>Fabaceae</taxon>
        <taxon>Papilionoideae</taxon>
        <taxon>50 kb inversion clade</taxon>
        <taxon>NPAAA clade</taxon>
        <taxon>Hologalegina</taxon>
        <taxon>IRL clade</taxon>
        <taxon>Trifolieae</taxon>
        <taxon>Medicago</taxon>
    </lineage>
</organism>
<reference evidence="1 4" key="1">
    <citation type="journal article" date="2011" name="Nature">
        <title>The Medicago genome provides insight into the evolution of rhizobial symbioses.</title>
        <authorList>
            <person name="Young N.D."/>
            <person name="Debelle F."/>
            <person name="Oldroyd G.E."/>
            <person name="Geurts R."/>
            <person name="Cannon S.B."/>
            <person name="Udvardi M.K."/>
            <person name="Benedito V.A."/>
            <person name="Mayer K.F."/>
            <person name="Gouzy J."/>
            <person name="Schoof H."/>
            <person name="Van de Peer Y."/>
            <person name="Proost S."/>
            <person name="Cook D.R."/>
            <person name="Meyers B.C."/>
            <person name="Spannagl M."/>
            <person name="Cheung F."/>
            <person name="De Mita S."/>
            <person name="Krishnakumar V."/>
            <person name="Gundlach H."/>
            <person name="Zhou S."/>
            <person name="Mudge J."/>
            <person name="Bharti A.K."/>
            <person name="Murray J.D."/>
            <person name="Naoumkina M.A."/>
            <person name="Rosen B."/>
            <person name="Silverstein K.A."/>
            <person name="Tang H."/>
            <person name="Rombauts S."/>
            <person name="Zhao P.X."/>
            <person name="Zhou P."/>
            <person name="Barbe V."/>
            <person name="Bardou P."/>
            <person name="Bechner M."/>
            <person name="Bellec A."/>
            <person name="Berger A."/>
            <person name="Berges H."/>
            <person name="Bidwell S."/>
            <person name="Bisseling T."/>
            <person name="Choisne N."/>
            <person name="Couloux A."/>
            <person name="Denny R."/>
            <person name="Deshpande S."/>
            <person name="Dai X."/>
            <person name="Doyle J.J."/>
            <person name="Dudez A.M."/>
            <person name="Farmer A.D."/>
            <person name="Fouteau S."/>
            <person name="Franken C."/>
            <person name="Gibelin C."/>
            <person name="Gish J."/>
            <person name="Goldstein S."/>
            <person name="Gonzalez A.J."/>
            <person name="Green P.J."/>
            <person name="Hallab A."/>
            <person name="Hartog M."/>
            <person name="Hua A."/>
            <person name="Humphray S.J."/>
            <person name="Jeong D.H."/>
            <person name="Jing Y."/>
            <person name="Jocker A."/>
            <person name="Kenton S.M."/>
            <person name="Kim D.J."/>
            <person name="Klee K."/>
            <person name="Lai H."/>
            <person name="Lang C."/>
            <person name="Lin S."/>
            <person name="Macmil S.L."/>
            <person name="Magdelenat G."/>
            <person name="Matthews L."/>
            <person name="McCorrison J."/>
            <person name="Monaghan E.L."/>
            <person name="Mun J.H."/>
            <person name="Najar F.Z."/>
            <person name="Nicholson C."/>
            <person name="Noirot C."/>
            <person name="O'Bleness M."/>
            <person name="Paule C.R."/>
            <person name="Poulain J."/>
            <person name="Prion F."/>
            <person name="Qin B."/>
            <person name="Qu C."/>
            <person name="Retzel E.F."/>
            <person name="Riddle C."/>
            <person name="Sallet E."/>
            <person name="Samain S."/>
            <person name="Samson N."/>
            <person name="Sanders I."/>
            <person name="Saurat O."/>
            <person name="Scarpelli C."/>
            <person name="Schiex T."/>
            <person name="Segurens B."/>
            <person name="Severin A.J."/>
            <person name="Sherrier D.J."/>
            <person name="Shi R."/>
            <person name="Sims S."/>
            <person name="Singer S.R."/>
            <person name="Sinharoy S."/>
            <person name="Sterck L."/>
            <person name="Viollet A."/>
            <person name="Wang B.B."/>
            <person name="Wang K."/>
            <person name="Wang M."/>
            <person name="Wang X."/>
            <person name="Warfsmann J."/>
            <person name="Weissenbach J."/>
            <person name="White D.D."/>
            <person name="White J.D."/>
            <person name="Wiley G.B."/>
            <person name="Wincker P."/>
            <person name="Xing Y."/>
            <person name="Yang L."/>
            <person name="Yao Z."/>
            <person name="Ying F."/>
            <person name="Zhai J."/>
            <person name="Zhou L."/>
            <person name="Zuber A."/>
            <person name="Denarie J."/>
            <person name="Dixon R.A."/>
            <person name="May G.D."/>
            <person name="Schwartz D.C."/>
            <person name="Rogers J."/>
            <person name="Quetier F."/>
            <person name="Town C.D."/>
            <person name="Roe B.A."/>
        </authorList>
    </citation>
    <scope>NUCLEOTIDE SEQUENCE [LARGE SCALE GENOMIC DNA]</scope>
    <source>
        <strain evidence="1">A17</strain>
        <strain evidence="3 4">cv. Jemalong A17</strain>
    </source>
</reference>
<reference evidence="2" key="4">
    <citation type="journal article" date="2018" name="Nat. Plants">
        <title>Whole-genome landscape of Medicago truncatula symbiotic genes.</title>
        <authorList>
            <person name="Pecrix Y."/>
            <person name="Gamas P."/>
            <person name="Carrere S."/>
        </authorList>
    </citation>
    <scope>NUCLEOTIDE SEQUENCE</scope>
    <source>
        <tissue evidence="2">Leaves</tissue>
    </source>
</reference>
<proteinExistence type="predicted"/>
<sequence length="66" mass="7416">MSMNSNPKRGLIVAYAYRDRPPSITRDAHSDSQLTRVLSEFTDLLHLRSGFTHSSSLNLDDKSCCC</sequence>
<keyword evidence="4" id="KW-1185">Reference proteome</keyword>
<dbReference type="Proteomes" id="UP000002051">
    <property type="component" value="Unassembled WGS sequence"/>
</dbReference>
<dbReference type="AlphaFoldDB" id="G7I475"/>
<evidence type="ECO:0000313" key="3">
    <source>
        <dbReference type="EnsemblPlants" id="AES62056"/>
    </source>
</evidence>
<gene>
    <name evidence="1" type="ordered locus">MTR_1g093210</name>
    <name evidence="2" type="ORF">MtrunA17_Chr1g0187951</name>
</gene>
<evidence type="ECO:0000313" key="2">
    <source>
        <dbReference type="EMBL" id="RHN80406.1"/>
    </source>
</evidence>